<dbReference type="AlphaFoldDB" id="A0A7W6AEE9"/>
<keyword evidence="1" id="KW-0812">Transmembrane</keyword>
<evidence type="ECO:0000313" key="3">
    <source>
        <dbReference type="EMBL" id="MBB3901778.1"/>
    </source>
</evidence>
<evidence type="ECO:0000256" key="1">
    <source>
        <dbReference type="SAM" id="Phobius"/>
    </source>
</evidence>
<dbReference type="Proteomes" id="UP000517759">
    <property type="component" value="Unassembled WGS sequence"/>
</dbReference>
<dbReference type="InterPro" id="IPR045531">
    <property type="entry name" value="DUF6468"/>
</dbReference>
<dbReference type="RefSeq" id="WP_183502978.1">
    <property type="nucleotide sequence ID" value="NZ_JACIDN010000002.1"/>
</dbReference>
<sequence>MSLFITLAADALVAILLVATILTSVKLSRRITAMKADEPAMRRTIGDLVTASAAAERAIAGLRAALDECDRGLTERLGSAERSALQLEAQVEAGESVIARIGAIVSQAGRPAARREAEPVLVATKPAAPRAVSTSERLDVALAAAHAMSERALDRLRAKAA</sequence>
<proteinExistence type="predicted"/>
<comment type="caution">
    <text evidence="3">The sequence shown here is derived from an EMBL/GenBank/DDBJ whole genome shotgun (WGS) entry which is preliminary data.</text>
</comment>
<keyword evidence="1" id="KW-0472">Membrane</keyword>
<evidence type="ECO:0000259" key="2">
    <source>
        <dbReference type="Pfam" id="PF20072"/>
    </source>
</evidence>
<keyword evidence="1" id="KW-1133">Transmembrane helix</keyword>
<feature type="transmembrane region" description="Helical" evidence="1">
    <location>
        <begin position="6"/>
        <end position="25"/>
    </location>
</feature>
<protein>
    <recommendedName>
        <fullName evidence="2">DUF6468 domain-containing protein</fullName>
    </recommendedName>
</protein>
<evidence type="ECO:0000313" key="4">
    <source>
        <dbReference type="Proteomes" id="UP000517759"/>
    </source>
</evidence>
<dbReference type="Pfam" id="PF20072">
    <property type="entry name" value="DUF6468"/>
    <property type="match status" value="1"/>
</dbReference>
<reference evidence="3 4" key="1">
    <citation type="submission" date="2020-08" db="EMBL/GenBank/DDBJ databases">
        <title>Genomic Encyclopedia of Type Strains, Phase IV (KMG-IV): sequencing the most valuable type-strain genomes for metagenomic binning, comparative biology and taxonomic classification.</title>
        <authorList>
            <person name="Goeker M."/>
        </authorList>
    </citation>
    <scope>NUCLEOTIDE SEQUENCE [LARGE SCALE GENOMIC DNA]</scope>
    <source>
        <strain evidence="3 4">DSM 24105</strain>
    </source>
</reference>
<dbReference type="EMBL" id="JACIDN010000002">
    <property type="protein sequence ID" value="MBB3901778.1"/>
    <property type="molecule type" value="Genomic_DNA"/>
</dbReference>
<accession>A0A7W6AEE9</accession>
<organism evidence="3 4">
    <name type="scientific">Methylobacterium brachythecii</name>
    <dbReference type="NCBI Taxonomy" id="1176177"/>
    <lineage>
        <taxon>Bacteria</taxon>
        <taxon>Pseudomonadati</taxon>
        <taxon>Pseudomonadota</taxon>
        <taxon>Alphaproteobacteria</taxon>
        <taxon>Hyphomicrobiales</taxon>
        <taxon>Methylobacteriaceae</taxon>
        <taxon>Methylobacterium</taxon>
    </lineage>
</organism>
<name>A0A7W6AEE9_9HYPH</name>
<gene>
    <name evidence="3" type="ORF">GGR33_001264</name>
</gene>
<feature type="domain" description="DUF6468" evidence="2">
    <location>
        <begin position="34"/>
        <end position="108"/>
    </location>
</feature>